<evidence type="ECO:0000313" key="1">
    <source>
        <dbReference type="EMBL" id="CAH4021385.1"/>
    </source>
</evidence>
<dbReference type="Proteomes" id="UP001152562">
    <property type="component" value="Unassembled WGS sequence"/>
</dbReference>
<sequence>MPASVNPFLIAQLNPILYSYERKTQEKPIIVRRVPSAYFYPFSLWPLPKYPADGSEDYEGYHTRSIKYVQVKKNKR</sequence>
<dbReference type="EMBL" id="CALOZG010000004">
    <property type="protein sequence ID" value="CAH4021385.1"/>
    <property type="molecule type" value="Genomic_DNA"/>
</dbReference>
<name>A0A9P0T7C8_PIEBR</name>
<organism evidence="1 2">
    <name type="scientific">Pieris brassicae</name>
    <name type="common">White butterfly</name>
    <name type="synonym">Large white butterfly</name>
    <dbReference type="NCBI Taxonomy" id="7116"/>
    <lineage>
        <taxon>Eukaryota</taxon>
        <taxon>Metazoa</taxon>
        <taxon>Ecdysozoa</taxon>
        <taxon>Arthropoda</taxon>
        <taxon>Hexapoda</taxon>
        <taxon>Insecta</taxon>
        <taxon>Pterygota</taxon>
        <taxon>Neoptera</taxon>
        <taxon>Endopterygota</taxon>
        <taxon>Lepidoptera</taxon>
        <taxon>Glossata</taxon>
        <taxon>Ditrysia</taxon>
        <taxon>Papilionoidea</taxon>
        <taxon>Pieridae</taxon>
        <taxon>Pierinae</taxon>
        <taxon>Pieris</taxon>
    </lineage>
</organism>
<proteinExistence type="predicted"/>
<dbReference type="AlphaFoldDB" id="A0A9P0T7C8"/>
<gene>
    <name evidence="1" type="ORF">PIBRA_LOCUS3875</name>
</gene>
<accession>A0A9P0T7C8</accession>
<keyword evidence="2" id="KW-1185">Reference proteome</keyword>
<comment type="caution">
    <text evidence="1">The sequence shown here is derived from an EMBL/GenBank/DDBJ whole genome shotgun (WGS) entry which is preliminary data.</text>
</comment>
<reference evidence="1" key="1">
    <citation type="submission" date="2022-05" db="EMBL/GenBank/DDBJ databases">
        <authorList>
            <person name="Okamura Y."/>
        </authorList>
    </citation>
    <scope>NUCLEOTIDE SEQUENCE</scope>
</reference>
<protein>
    <submittedName>
        <fullName evidence="1">Uncharacterized protein</fullName>
    </submittedName>
</protein>
<evidence type="ECO:0000313" key="2">
    <source>
        <dbReference type="Proteomes" id="UP001152562"/>
    </source>
</evidence>